<keyword evidence="3" id="KW-1185">Reference proteome</keyword>
<keyword evidence="1" id="KW-0472">Membrane</keyword>
<accession>A0AAE1NWM9</accession>
<comment type="caution">
    <text evidence="2">The sequence shown here is derived from an EMBL/GenBank/DDBJ whole genome shotgun (WGS) entry which is preliminary data.</text>
</comment>
<gene>
    <name evidence="2" type="ORF">Pmani_030916</name>
</gene>
<dbReference type="Proteomes" id="UP001292094">
    <property type="component" value="Unassembled WGS sequence"/>
</dbReference>
<evidence type="ECO:0000313" key="2">
    <source>
        <dbReference type="EMBL" id="KAK4296596.1"/>
    </source>
</evidence>
<sequence length="168" mass="18684">MVSSDVVDDPDYCFRLTAQCNQLIHLIRLFNKTTLYFSIILVSMNNMSVLIILTASCEILLFGLICDCASDLQKEVSNVVCKGCKHKALEDAVWELQSHCTTISQNHLPQLDSLAARLQAHSATISIGGLATLGRHTLLVLLHTCATYIALLFQFRPLVQQYMKGNKT</sequence>
<evidence type="ECO:0000313" key="3">
    <source>
        <dbReference type="Proteomes" id="UP001292094"/>
    </source>
</evidence>
<evidence type="ECO:0000256" key="1">
    <source>
        <dbReference type="SAM" id="Phobius"/>
    </source>
</evidence>
<reference evidence="2" key="1">
    <citation type="submission" date="2023-11" db="EMBL/GenBank/DDBJ databases">
        <title>Genome assemblies of two species of porcelain crab, Petrolisthes cinctipes and Petrolisthes manimaculis (Anomura: Porcellanidae).</title>
        <authorList>
            <person name="Angst P."/>
        </authorList>
    </citation>
    <scope>NUCLEOTIDE SEQUENCE</scope>
    <source>
        <strain evidence="2">PB745_02</strain>
        <tissue evidence="2">Gill</tissue>
    </source>
</reference>
<feature type="transmembrane region" description="Helical" evidence="1">
    <location>
        <begin position="138"/>
        <end position="159"/>
    </location>
</feature>
<feature type="transmembrane region" description="Helical" evidence="1">
    <location>
        <begin position="35"/>
        <end position="55"/>
    </location>
</feature>
<keyword evidence="1" id="KW-1133">Transmembrane helix</keyword>
<dbReference type="EMBL" id="JAWZYT010003824">
    <property type="protein sequence ID" value="KAK4296596.1"/>
    <property type="molecule type" value="Genomic_DNA"/>
</dbReference>
<keyword evidence="1" id="KW-0812">Transmembrane</keyword>
<dbReference type="AlphaFoldDB" id="A0AAE1NWM9"/>
<protein>
    <submittedName>
        <fullName evidence="2">Uncharacterized protein</fullName>
    </submittedName>
</protein>
<name>A0AAE1NWM9_9EUCA</name>
<organism evidence="2 3">
    <name type="scientific">Petrolisthes manimaculis</name>
    <dbReference type="NCBI Taxonomy" id="1843537"/>
    <lineage>
        <taxon>Eukaryota</taxon>
        <taxon>Metazoa</taxon>
        <taxon>Ecdysozoa</taxon>
        <taxon>Arthropoda</taxon>
        <taxon>Crustacea</taxon>
        <taxon>Multicrustacea</taxon>
        <taxon>Malacostraca</taxon>
        <taxon>Eumalacostraca</taxon>
        <taxon>Eucarida</taxon>
        <taxon>Decapoda</taxon>
        <taxon>Pleocyemata</taxon>
        <taxon>Anomura</taxon>
        <taxon>Galatheoidea</taxon>
        <taxon>Porcellanidae</taxon>
        <taxon>Petrolisthes</taxon>
    </lineage>
</organism>
<proteinExistence type="predicted"/>